<evidence type="ECO:0000256" key="1">
    <source>
        <dbReference type="ARBA" id="ARBA00001974"/>
    </source>
</evidence>
<dbReference type="Pfam" id="PF01494">
    <property type="entry name" value="FAD_binding_3"/>
    <property type="match status" value="1"/>
</dbReference>
<evidence type="ECO:0000256" key="4">
    <source>
        <dbReference type="SAM" id="MobiDB-lite"/>
    </source>
</evidence>
<evidence type="ECO:0000259" key="5">
    <source>
        <dbReference type="Pfam" id="PF01494"/>
    </source>
</evidence>
<keyword evidence="2" id="KW-0285">Flavoprotein</keyword>
<reference evidence="6 7" key="1">
    <citation type="submission" date="2023-07" db="EMBL/GenBank/DDBJ databases">
        <title>Sequencing the genomes of 1000 actinobacteria strains.</title>
        <authorList>
            <person name="Klenk H.-P."/>
        </authorList>
    </citation>
    <scope>NUCLEOTIDE SEQUENCE [LARGE SCALE GENOMIC DNA]</scope>
    <source>
        <strain evidence="6 7">DSM 44388</strain>
    </source>
</reference>
<dbReference type="PANTHER" id="PTHR43004">
    <property type="entry name" value="TRK SYSTEM POTASSIUM UPTAKE PROTEIN"/>
    <property type="match status" value="1"/>
</dbReference>
<proteinExistence type="predicted"/>
<organism evidence="6 7">
    <name type="scientific">Kineosporia succinea</name>
    <dbReference type="NCBI Taxonomy" id="84632"/>
    <lineage>
        <taxon>Bacteria</taxon>
        <taxon>Bacillati</taxon>
        <taxon>Actinomycetota</taxon>
        <taxon>Actinomycetes</taxon>
        <taxon>Kineosporiales</taxon>
        <taxon>Kineosporiaceae</taxon>
        <taxon>Kineosporia</taxon>
    </lineage>
</organism>
<feature type="domain" description="FAD-binding" evidence="5">
    <location>
        <begin position="9"/>
        <end position="323"/>
    </location>
</feature>
<dbReference type="InterPro" id="IPR002938">
    <property type="entry name" value="FAD-bd"/>
</dbReference>
<dbReference type="Gene3D" id="3.30.70.2450">
    <property type="match status" value="1"/>
</dbReference>
<dbReference type="SUPFAM" id="SSF51905">
    <property type="entry name" value="FAD/NAD(P)-binding domain"/>
    <property type="match status" value="1"/>
</dbReference>
<dbReference type="Proteomes" id="UP001235712">
    <property type="component" value="Unassembled WGS sequence"/>
</dbReference>
<accession>A0ABT9PEG5</accession>
<name>A0ABT9PEG5_9ACTN</name>
<dbReference type="Pfam" id="PF21274">
    <property type="entry name" value="Rng_hyd_C"/>
    <property type="match status" value="1"/>
</dbReference>
<dbReference type="InterPro" id="IPR050641">
    <property type="entry name" value="RIFMO-like"/>
</dbReference>
<sequence>MFSESKFTVIVGAGPTGLTLARQLQRHGVPFRIVEKASALFDGSRGKGLQPRTLEVLDDLGVLPRFLEHGGEYPPMLVHRPDGETMTFRMDEHHEPTPSVPHPNSLMVPQWRTGQILAEGVPVEFGVELESLTQDDRGVHLTLGTGERVTARYVVGADGGRSAVRRALGVGFEGETREGEKVRLADVELEGLDREHWHVWPGADQAVRLGLCPLAGTGQFQLHSQILDRPLEELVPGIAPGVTVKNVSWTSVWRPNIRMASRFRVGNVFLAGDAAHVHTPAGGQGLNTGIQDAYNLGWKLATGDDALLDTYEAERLPVAAAVLGISTKLYQKMADRSHDGMRRDDPVLKQLSLSYRGGPLASEHRPEPGALQAGDRAPDAPLNDGRRVFDLLRGAHATLLTVNWTAAAPDLGVPVHAVDEAAEIYDVRGPTLLLVRPDNYLGCVTSSVEDVTAYLKVLAG</sequence>
<evidence type="ECO:0000313" key="6">
    <source>
        <dbReference type="EMBL" id="MDP9831087.1"/>
    </source>
</evidence>
<dbReference type="EMBL" id="JAUSQZ010000001">
    <property type="protein sequence ID" value="MDP9831087.1"/>
    <property type="molecule type" value="Genomic_DNA"/>
</dbReference>
<comment type="caution">
    <text evidence="6">The sequence shown here is derived from an EMBL/GenBank/DDBJ whole genome shotgun (WGS) entry which is preliminary data.</text>
</comment>
<dbReference type="NCBIfam" id="NF004832">
    <property type="entry name" value="PRK06184.1"/>
    <property type="match status" value="1"/>
</dbReference>
<feature type="region of interest" description="Disordered" evidence="4">
    <location>
        <begin position="358"/>
        <end position="381"/>
    </location>
</feature>
<dbReference type="InterPro" id="IPR036188">
    <property type="entry name" value="FAD/NAD-bd_sf"/>
</dbReference>
<dbReference type="Gene3D" id="3.50.50.60">
    <property type="entry name" value="FAD/NAD(P)-binding domain"/>
    <property type="match status" value="1"/>
</dbReference>
<dbReference type="PANTHER" id="PTHR43004:SF19">
    <property type="entry name" value="BINDING MONOOXYGENASE, PUTATIVE (JCVI)-RELATED"/>
    <property type="match status" value="1"/>
</dbReference>
<dbReference type="Gene3D" id="3.40.30.120">
    <property type="match status" value="1"/>
</dbReference>
<protein>
    <submittedName>
        <fullName evidence="6">2-polyprenyl-6-methoxyphenol hydroxylase-like FAD-dependent oxidoreductase</fullName>
    </submittedName>
</protein>
<keyword evidence="7" id="KW-1185">Reference proteome</keyword>
<gene>
    <name evidence="6" type="ORF">J2S57_006836</name>
</gene>
<comment type="cofactor">
    <cofactor evidence="1">
        <name>FAD</name>
        <dbReference type="ChEBI" id="CHEBI:57692"/>
    </cofactor>
</comment>
<evidence type="ECO:0000256" key="3">
    <source>
        <dbReference type="ARBA" id="ARBA00022827"/>
    </source>
</evidence>
<keyword evidence="3" id="KW-0274">FAD</keyword>
<dbReference type="PRINTS" id="PR00420">
    <property type="entry name" value="RNGMNOXGNASE"/>
</dbReference>
<evidence type="ECO:0000313" key="7">
    <source>
        <dbReference type="Proteomes" id="UP001235712"/>
    </source>
</evidence>
<evidence type="ECO:0000256" key="2">
    <source>
        <dbReference type="ARBA" id="ARBA00022630"/>
    </source>
</evidence>
<dbReference type="RefSeq" id="WP_307250520.1">
    <property type="nucleotide sequence ID" value="NZ_JAUSQZ010000001.1"/>
</dbReference>